<dbReference type="RefSeq" id="XP_028497357.1">
    <property type="nucleotide sequence ID" value="XM_028637149.1"/>
</dbReference>
<dbReference type="PANTHER" id="PTHR46044:SF12">
    <property type="entry name" value="HYDROLASE"/>
    <property type="match status" value="1"/>
</dbReference>
<gene>
    <name evidence="4" type="ORF">D7B24_002954</name>
</gene>
<evidence type="ECO:0000256" key="2">
    <source>
        <dbReference type="SAM" id="MobiDB-lite"/>
    </source>
</evidence>
<feature type="region of interest" description="Disordered" evidence="2">
    <location>
        <begin position="1"/>
        <end position="22"/>
    </location>
</feature>
<comment type="caution">
    <text evidence="4">The sequence shown here is derived from an EMBL/GenBank/DDBJ whole genome shotgun (WGS) entry which is preliminary data.</text>
</comment>
<comment type="similarity">
    <text evidence="1">Belongs to the carbon-nitrogen hydrolase superfamily. Nitrilase family.</text>
</comment>
<dbReference type="EMBL" id="RBVV01000018">
    <property type="protein sequence ID" value="RNJ59199.1"/>
    <property type="molecule type" value="Genomic_DNA"/>
</dbReference>
<dbReference type="InterPro" id="IPR044149">
    <property type="entry name" value="Nitrilases_CHs"/>
</dbReference>
<feature type="compositionally biased region" description="Low complexity" evidence="2">
    <location>
        <begin position="273"/>
        <end position="293"/>
    </location>
</feature>
<dbReference type="GeneID" id="39606643"/>
<reference evidence="4 5" key="1">
    <citation type="submission" date="2018-10" db="EMBL/GenBank/DDBJ databases">
        <title>Genome sequence of Verticillium nonalfalfae VnAa140.</title>
        <authorList>
            <person name="Stajich J.E."/>
            <person name="Kasson M.T."/>
        </authorList>
    </citation>
    <scope>NUCLEOTIDE SEQUENCE [LARGE SCALE GENOMIC DNA]</scope>
    <source>
        <strain evidence="4 5">VnAa140</strain>
    </source>
</reference>
<feature type="domain" description="CN hydrolase" evidence="3">
    <location>
        <begin position="9"/>
        <end position="404"/>
    </location>
</feature>
<dbReference type="SUPFAM" id="SSF56317">
    <property type="entry name" value="Carbon-nitrogen hydrolase"/>
    <property type="match status" value="1"/>
</dbReference>
<evidence type="ECO:0000256" key="1">
    <source>
        <dbReference type="ARBA" id="ARBA00008129"/>
    </source>
</evidence>
<dbReference type="InterPro" id="IPR003010">
    <property type="entry name" value="C-N_Hydrolase"/>
</dbReference>
<evidence type="ECO:0000259" key="3">
    <source>
        <dbReference type="PROSITE" id="PS50263"/>
    </source>
</evidence>
<protein>
    <recommendedName>
        <fullName evidence="3">CN hydrolase domain-containing protein</fullName>
    </recommendedName>
</protein>
<accession>A0A3M9YFH0</accession>
<dbReference type="Proteomes" id="UP000267145">
    <property type="component" value="Unassembled WGS sequence"/>
</dbReference>
<feature type="region of interest" description="Disordered" evidence="2">
    <location>
        <begin position="264"/>
        <end position="358"/>
    </location>
</feature>
<evidence type="ECO:0000313" key="5">
    <source>
        <dbReference type="Proteomes" id="UP000267145"/>
    </source>
</evidence>
<name>A0A3M9YFH0_9PEZI</name>
<evidence type="ECO:0000313" key="4">
    <source>
        <dbReference type="EMBL" id="RNJ59199.1"/>
    </source>
</evidence>
<proteinExistence type="inferred from homology"/>
<dbReference type="GO" id="GO:0003824">
    <property type="term" value="F:catalytic activity"/>
    <property type="evidence" value="ECO:0007669"/>
    <property type="project" value="InterPro"/>
</dbReference>
<dbReference type="Gene3D" id="3.60.110.10">
    <property type="entry name" value="Carbon-nitrogen hydrolase"/>
    <property type="match status" value="1"/>
</dbReference>
<dbReference type="STRING" id="1051616.A0A3M9YFH0"/>
<dbReference type="PROSITE" id="PS50263">
    <property type="entry name" value="CN_HYDROLASE"/>
    <property type="match status" value="1"/>
</dbReference>
<organism evidence="4 5">
    <name type="scientific">Verticillium nonalfalfae</name>
    <dbReference type="NCBI Taxonomy" id="1051616"/>
    <lineage>
        <taxon>Eukaryota</taxon>
        <taxon>Fungi</taxon>
        <taxon>Dikarya</taxon>
        <taxon>Ascomycota</taxon>
        <taxon>Pezizomycotina</taxon>
        <taxon>Sordariomycetes</taxon>
        <taxon>Hypocreomycetidae</taxon>
        <taxon>Glomerellales</taxon>
        <taxon>Plectosphaerellaceae</taxon>
        <taxon>Verticillium</taxon>
    </lineage>
</organism>
<dbReference type="AlphaFoldDB" id="A0A3M9YFH0"/>
<dbReference type="PANTHER" id="PTHR46044">
    <property type="entry name" value="NITRILASE"/>
    <property type="match status" value="1"/>
</dbReference>
<dbReference type="Pfam" id="PF00795">
    <property type="entry name" value="CN_hydrolase"/>
    <property type="match status" value="1"/>
</dbReference>
<dbReference type="InterPro" id="IPR036526">
    <property type="entry name" value="C-N_Hydrolase_sf"/>
</dbReference>
<sequence length="441" mass="46645">MSAPPSGHVRLATASPATHPDGTAATLSQLEAIARRAAADKADLLLLPEAYLGGYPRGADFGAIIGGRSAKGRAEYAAYFRQAIDLGDVVGPFAAGAGDAWLRRELPASSLDESQTGGVSRGDGTREALERIAAQTGVFLVTGLVERAGGSLYCSAVYVDPARGVIGKRRKVMPTATERLIWAQGGTATLKAVSTVIRGTRVNMAAAICWENYMPMLRQALYAQNVNLYLAPTADARDAWLSLMRSVGCEGRCFVVSSNMAVREKPSSGASGNGVQQQRQQQQQGNGVRGRQGSCITEEGHEIVLPGDKSASTSPTGARKARRKSVMVEDGHEVVLGCDDDNGKSMPEGLKPSVDWTNGTKKADDAASGWSCRGGSSIVGPFGDVLAGPQWEDDETIIYADVNFEDCVGGRLDLDAGSSYSRNDSFKFSVEGLDLEPLPYY</sequence>
<keyword evidence="5" id="KW-1185">Reference proteome</keyword>